<comment type="caution">
    <text evidence="6">The sequence shown here is derived from an EMBL/GenBank/DDBJ whole genome shotgun (WGS) entry which is preliminary data.</text>
</comment>
<evidence type="ECO:0000313" key="6">
    <source>
        <dbReference type="EMBL" id="EEW36916.1"/>
    </source>
</evidence>
<evidence type="ECO:0000259" key="5">
    <source>
        <dbReference type="Pfam" id="PF00496"/>
    </source>
</evidence>
<comment type="similarity">
    <text evidence="1">Belongs to the bacterial solute-binding protein 5 family.</text>
</comment>
<dbReference type="GO" id="GO:0042597">
    <property type="term" value="C:periplasmic space"/>
    <property type="evidence" value="ECO:0007669"/>
    <property type="project" value="UniProtKB-ARBA"/>
</dbReference>
<dbReference type="GO" id="GO:1904680">
    <property type="term" value="F:peptide transmembrane transporter activity"/>
    <property type="evidence" value="ECO:0007669"/>
    <property type="project" value="TreeGrafter"/>
</dbReference>
<accession>C8NGT9</accession>
<dbReference type="eggNOG" id="COG0747">
    <property type="taxonomic scope" value="Bacteria"/>
</dbReference>
<keyword evidence="7" id="KW-1185">Reference proteome</keyword>
<gene>
    <name evidence="6" type="ORF">HMPREF0444_1134</name>
</gene>
<dbReference type="EMBL" id="ACKZ01000020">
    <property type="protein sequence ID" value="EEW36916.1"/>
    <property type="molecule type" value="Genomic_DNA"/>
</dbReference>
<dbReference type="STRING" id="638301.HMPREF0444_1134"/>
<evidence type="ECO:0000256" key="3">
    <source>
        <dbReference type="ARBA" id="ARBA00022729"/>
    </source>
</evidence>
<organism evidence="6 7">
    <name type="scientific">Granulicatella adiacens ATCC 49175</name>
    <dbReference type="NCBI Taxonomy" id="638301"/>
    <lineage>
        <taxon>Bacteria</taxon>
        <taxon>Bacillati</taxon>
        <taxon>Bacillota</taxon>
        <taxon>Bacilli</taxon>
        <taxon>Lactobacillales</taxon>
        <taxon>Carnobacteriaceae</taxon>
        <taxon>Granulicatella</taxon>
    </lineage>
</organism>
<dbReference type="Pfam" id="PF00496">
    <property type="entry name" value="SBP_bac_5"/>
    <property type="match status" value="1"/>
</dbReference>
<dbReference type="PROSITE" id="PS51257">
    <property type="entry name" value="PROKAR_LIPOPROTEIN"/>
    <property type="match status" value="1"/>
</dbReference>
<evidence type="ECO:0000256" key="4">
    <source>
        <dbReference type="SAM" id="SignalP"/>
    </source>
</evidence>
<dbReference type="GO" id="GO:0043190">
    <property type="term" value="C:ATP-binding cassette (ABC) transporter complex"/>
    <property type="evidence" value="ECO:0007669"/>
    <property type="project" value="InterPro"/>
</dbReference>
<evidence type="ECO:0000256" key="1">
    <source>
        <dbReference type="ARBA" id="ARBA00005695"/>
    </source>
</evidence>
<sequence>MNKKAIAGLLGAASLVTLAACNNNKANNASGESAAKASERKFPTEVSNEGTVVKGGTINYAIVSDSPFKGLINPLLSIDNADGALEDFAFANLFEFDENQRIKKDGGMMEFTLDREKKTVTLKLRSKDYKWSDGQPLTIDDYIFTYEFIGRKDYDGVRYDENAENVVGMEEFHAGKADKISGLEKVDDQTVVIHLKEVYPALEKGGNAIMGSILPKHVFKDMTYEQAVTSDAARTKVVGNGPFIVDTVVPGESVTFKKNPYYYKGEPKVDGVKADIVSQDSIVQEMKAGKYDFAKMPSDQYDAYKNLSNITLIGDITNSISYIGFNMGHYDKEKAEHVFEPSKKMSDPALRKAIAYALDNEQVANETYQGLRTAANTLLTPFFGEIYADKSEVPGFTYNPEESKKILADAGYKDTDGDGYVEDKEGKPLTITLLVPVGSQTDDAVIQQYIEWWKNVGLRVELLNGRALEFNAYAEKLTKYADDYDMWLGGFTIGYNPDPDGLYGPKARFNFSHYVNDEHNKLIEEIASEASFDQAKRVELFKQWQKFVFENPFQVPRFNTYSLTAVNKRVKHVDIAQGKESGWEQVELLSDTGVADK</sequence>
<dbReference type="PIRSF" id="PIRSF002741">
    <property type="entry name" value="MppA"/>
    <property type="match status" value="1"/>
</dbReference>
<reference evidence="6 7" key="1">
    <citation type="submission" date="2009-08" db="EMBL/GenBank/DDBJ databases">
        <authorList>
            <person name="Muzny D."/>
            <person name="Qin X."/>
            <person name="Deng J."/>
            <person name="Jiang H."/>
            <person name="Liu Y."/>
            <person name="Qu J."/>
            <person name="Song X.-Z."/>
            <person name="Zhang L."/>
            <person name="Thornton R."/>
            <person name="Coyle M."/>
            <person name="Francisco L."/>
            <person name="Jackson L."/>
            <person name="Javaid M."/>
            <person name="Korchina V."/>
            <person name="Kovar C."/>
            <person name="Mata R."/>
            <person name="Mathew T."/>
            <person name="Ngo R."/>
            <person name="Nguyen L."/>
            <person name="Nguyen N."/>
            <person name="Okwuonu G."/>
            <person name="Ongeri F."/>
            <person name="Pham C."/>
            <person name="Simmons D."/>
            <person name="Wilczek-Boney K."/>
            <person name="Hale W."/>
            <person name="Jakkamsetti A."/>
            <person name="Pham P."/>
            <person name="Ruth R."/>
            <person name="San Lucas F."/>
            <person name="Warren J."/>
            <person name="Zhang J."/>
            <person name="Zhao Z."/>
            <person name="Zhou C."/>
            <person name="Zhu D."/>
            <person name="Lee S."/>
            <person name="Bess C."/>
            <person name="Blankenburg K."/>
            <person name="Forbes L."/>
            <person name="Fu Q."/>
            <person name="Gubbala S."/>
            <person name="Hirani K."/>
            <person name="Jayaseelan J.C."/>
            <person name="Lara F."/>
            <person name="Munidasa M."/>
            <person name="Palculict T."/>
            <person name="Patil S."/>
            <person name="Pu L.-L."/>
            <person name="Saada N."/>
            <person name="Tang L."/>
            <person name="Weissenberger G."/>
            <person name="Zhu Y."/>
            <person name="Hemphill L."/>
            <person name="Shang Y."/>
            <person name="Youmans B."/>
            <person name="Ayvaz T."/>
            <person name="Ross M."/>
            <person name="Santibanez J."/>
            <person name="Aqrawi P."/>
            <person name="Gross S."/>
            <person name="Joshi V."/>
            <person name="Fowler G."/>
            <person name="Nazareth L."/>
            <person name="Reid J."/>
            <person name="Worley K."/>
            <person name="Petrosino J."/>
            <person name="Highlander S."/>
            <person name="Gibbs R."/>
        </authorList>
    </citation>
    <scope>NUCLEOTIDE SEQUENCE [LARGE SCALE GENOMIC DNA]</scope>
    <source>
        <strain evidence="6 7">ATCC 49175</strain>
    </source>
</reference>
<dbReference type="AlphaFoldDB" id="C8NGT9"/>
<keyword evidence="3 4" id="KW-0732">Signal</keyword>
<dbReference type="Gene3D" id="3.10.105.10">
    <property type="entry name" value="Dipeptide-binding Protein, Domain 3"/>
    <property type="match status" value="1"/>
</dbReference>
<dbReference type="CDD" id="cd08510">
    <property type="entry name" value="PBP2_Lactococcal_OppA_like"/>
    <property type="match status" value="1"/>
</dbReference>
<feature type="signal peptide" evidence="4">
    <location>
        <begin position="1"/>
        <end position="19"/>
    </location>
</feature>
<dbReference type="GO" id="GO:0015833">
    <property type="term" value="P:peptide transport"/>
    <property type="evidence" value="ECO:0007669"/>
    <property type="project" value="TreeGrafter"/>
</dbReference>
<dbReference type="InterPro" id="IPR030678">
    <property type="entry name" value="Peptide/Ni-bd"/>
</dbReference>
<feature type="chain" id="PRO_5038388923" evidence="4">
    <location>
        <begin position="20"/>
        <end position="597"/>
    </location>
</feature>
<evidence type="ECO:0000256" key="2">
    <source>
        <dbReference type="ARBA" id="ARBA00022448"/>
    </source>
</evidence>
<protein>
    <submittedName>
        <fullName evidence="6">ABC transporter, substrate-binding protein, family 5</fullName>
    </submittedName>
</protein>
<dbReference type="InterPro" id="IPR039424">
    <property type="entry name" value="SBP_5"/>
</dbReference>
<proteinExistence type="inferred from homology"/>
<dbReference type="HOGENOM" id="CLU_017028_8_0_9"/>
<dbReference type="GeneID" id="78411888"/>
<dbReference type="PANTHER" id="PTHR30290:SF9">
    <property type="entry name" value="OLIGOPEPTIDE-BINDING PROTEIN APPA"/>
    <property type="match status" value="1"/>
</dbReference>
<dbReference type="SUPFAM" id="SSF53850">
    <property type="entry name" value="Periplasmic binding protein-like II"/>
    <property type="match status" value="1"/>
</dbReference>
<dbReference type="InterPro" id="IPR000914">
    <property type="entry name" value="SBP_5_dom"/>
</dbReference>
<name>C8NGT9_9LACT</name>
<evidence type="ECO:0000313" key="7">
    <source>
        <dbReference type="Proteomes" id="UP000005926"/>
    </source>
</evidence>
<dbReference type="RefSeq" id="WP_005607328.1">
    <property type="nucleotide sequence ID" value="NZ_CP102283.1"/>
</dbReference>
<feature type="domain" description="Solute-binding protein family 5" evidence="5">
    <location>
        <begin position="114"/>
        <end position="503"/>
    </location>
</feature>
<dbReference type="Gene3D" id="3.40.190.10">
    <property type="entry name" value="Periplasmic binding protein-like II"/>
    <property type="match status" value="1"/>
</dbReference>
<keyword evidence="2" id="KW-0813">Transport</keyword>
<dbReference type="Proteomes" id="UP000005926">
    <property type="component" value="Unassembled WGS sequence"/>
</dbReference>
<dbReference type="PANTHER" id="PTHR30290">
    <property type="entry name" value="PERIPLASMIC BINDING COMPONENT OF ABC TRANSPORTER"/>
    <property type="match status" value="1"/>
</dbReference>